<dbReference type="EMBL" id="JAACNO010002676">
    <property type="protein sequence ID" value="KAF4131783.1"/>
    <property type="molecule type" value="Genomic_DNA"/>
</dbReference>
<evidence type="ECO:0000313" key="4">
    <source>
        <dbReference type="Proteomes" id="UP000704712"/>
    </source>
</evidence>
<proteinExistence type="predicted"/>
<feature type="transmembrane region" description="Helical" evidence="2">
    <location>
        <begin position="204"/>
        <end position="223"/>
    </location>
</feature>
<comment type="caution">
    <text evidence="3">The sequence shown here is derived from an EMBL/GenBank/DDBJ whole genome shotgun (WGS) entry which is preliminary data.</text>
</comment>
<keyword evidence="2" id="KW-1133">Transmembrane helix</keyword>
<feature type="transmembrane region" description="Helical" evidence="2">
    <location>
        <begin position="90"/>
        <end position="110"/>
    </location>
</feature>
<gene>
    <name evidence="3" type="ORF">GN958_ATG19040</name>
</gene>
<evidence type="ECO:0000313" key="3">
    <source>
        <dbReference type="EMBL" id="KAF4131783.1"/>
    </source>
</evidence>
<feature type="transmembrane region" description="Helical" evidence="2">
    <location>
        <begin position="275"/>
        <end position="300"/>
    </location>
</feature>
<feature type="transmembrane region" description="Helical" evidence="2">
    <location>
        <begin position="531"/>
        <end position="554"/>
    </location>
</feature>
<evidence type="ECO:0008006" key="5">
    <source>
        <dbReference type="Google" id="ProtNLM"/>
    </source>
</evidence>
<protein>
    <recommendedName>
        <fullName evidence="5">Transmembrane protein</fullName>
    </recommendedName>
</protein>
<feature type="transmembrane region" description="Helical" evidence="2">
    <location>
        <begin position="306"/>
        <end position="322"/>
    </location>
</feature>
<reference evidence="3" key="1">
    <citation type="submission" date="2020-03" db="EMBL/GenBank/DDBJ databases">
        <title>Hybrid Assembly of Korean Phytophthora infestans isolates.</title>
        <authorList>
            <person name="Prokchorchik M."/>
            <person name="Lee Y."/>
            <person name="Seo J."/>
            <person name="Cho J.-H."/>
            <person name="Park Y.-E."/>
            <person name="Jang D.-C."/>
            <person name="Im J.-S."/>
            <person name="Choi J.-G."/>
            <person name="Park H.-J."/>
            <person name="Lee G.-B."/>
            <person name="Lee Y.-G."/>
            <person name="Hong S.-Y."/>
            <person name="Cho K."/>
            <person name="Sohn K.H."/>
        </authorList>
    </citation>
    <scope>NUCLEOTIDE SEQUENCE</scope>
    <source>
        <strain evidence="3">KR_2_A2</strain>
    </source>
</reference>
<evidence type="ECO:0000256" key="2">
    <source>
        <dbReference type="SAM" id="Phobius"/>
    </source>
</evidence>
<keyword evidence="2" id="KW-0812">Transmembrane</keyword>
<feature type="region of interest" description="Disordered" evidence="1">
    <location>
        <begin position="1"/>
        <end position="35"/>
    </location>
</feature>
<organism evidence="3 4">
    <name type="scientific">Phytophthora infestans</name>
    <name type="common">Potato late blight agent</name>
    <name type="synonym">Botrytis infestans</name>
    <dbReference type="NCBI Taxonomy" id="4787"/>
    <lineage>
        <taxon>Eukaryota</taxon>
        <taxon>Sar</taxon>
        <taxon>Stramenopiles</taxon>
        <taxon>Oomycota</taxon>
        <taxon>Peronosporomycetes</taxon>
        <taxon>Peronosporales</taxon>
        <taxon>Peronosporaceae</taxon>
        <taxon>Phytophthora</taxon>
    </lineage>
</organism>
<evidence type="ECO:0000256" key="1">
    <source>
        <dbReference type="SAM" id="MobiDB-lite"/>
    </source>
</evidence>
<dbReference type="AlphaFoldDB" id="A0A8S9TUX0"/>
<name>A0A8S9TUX0_PHYIN</name>
<accession>A0A8S9TUX0</accession>
<keyword evidence="2" id="KW-0472">Membrane</keyword>
<feature type="transmembrane region" description="Helical" evidence="2">
    <location>
        <begin position="122"/>
        <end position="143"/>
    </location>
</feature>
<feature type="transmembrane region" description="Helical" evidence="2">
    <location>
        <begin position="173"/>
        <end position="192"/>
    </location>
</feature>
<feature type="compositionally biased region" description="Polar residues" evidence="1">
    <location>
        <begin position="18"/>
        <end position="35"/>
    </location>
</feature>
<dbReference type="Proteomes" id="UP000704712">
    <property type="component" value="Unassembled WGS sequence"/>
</dbReference>
<sequence length="557" mass="62210">MTSLVPKLASSRIAPTRPSFSSSVTPLRPSFTSSVAPGRPIRDAIISKSAIALLPQAEHTQLHRYSIHLRLQLQWRPAAKLQLLMFRNTIGCVIAAVLANGCFYSGNIFSLKLSKNQSQQEFLMATLVWTAIVHAIKMTAAYLPSMMTQRFRRRPDYKPSLYFCLKKIVKGTYPYFVVSLSGMVGTGLLIQHTSLMKHLLRYKLHFYIGILFNMISTSGIAIVSRDIQCGKTNQLQGRRNALREISGSTMELSAISPAQKRHRSSKYRTGFWREYIAHFPIAILMSIGGAFVHVVSWYGVLNQGKFVILSFTMFGITMKLAIQEAARNYIVKKKIRGVRTMCLLVGLPTVLIDTQSRIVLLGTQTDSFLVAGTCAMAVAELCLRAGKATYVARSIRRRATDVEAEILELSASSKQSERRSVSSLKLEFDLWKRQSISYHTAELTADMYAEYIAIGCSQSIIFWWSGHPFYPALQLGTGGVMSPGDVAKWGLNQVAMLGFQFVVEIFVDYVCVVVEMASGIDFTRIESRSTFLGVVFMMMAVLNINISSLVYLSFHSQ</sequence>